<feature type="signal peptide" evidence="1">
    <location>
        <begin position="1"/>
        <end position="24"/>
    </location>
</feature>
<gene>
    <name evidence="3" type="ORF">FAZ15_03080</name>
</gene>
<dbReference type="AlphaFoldDB" id="A0A4U0P728"/>
<evidence type="ECO:0000313" key="3">
    <source>
        <dbReference type="EMBL" id="TJZ63281.1"/>
    </source>
</evidence>
<dbReference type="RefSeq" id="WP_136899824.1">
    <property type="nucleotide sequence ID" value="NZ_SUME01000001.1"/>
</dbReference>
<accession>A0A4U0P728</accession>
<sequence length="377" mass="42596">MKKNIQKFKTLIAVVLLCGFAVTACRKMDVTYKDFIVPGGKTYPGKATDAKAHGGDNRIKISWPRGVDPNLKRAAIFWNNKADSVVFDIPATGEEISYILTNMPEKIYSFIIRTYDDKGNVSVPVEVNGTVYGANYQSSILNRFVASAQYGANQDVNIAWGPADKASGLYATEVVYTNNAGEEISKWFNASETRSVISDYKEDTNFKIRSAYLPDTLAIDTFYTPYEEKVVDKMRKFEKAAWTVTADSREERDDPTASLYTPAKAIDDNINTFWHTPWTVYTPFPHWLAVDMKQTFTVGYVELTCRQNNVKGITEFMIQGSMDGTTWTTYNTYNLIQQNATQRFEVSGQPQIRHIRIFATKGVEDPTHLAEFSVFGY</sequence>
<dbReference type="PROSITE" id="PS51257">
    <property type="entry name" value="PROKAR_LIPOPROTEIN"/>
    <property type="match status" value="1"/>
</dbReference>
<organism evidence="3 4">
    <name type="scientific">Sphingobacterium olei</name>
    <dbReference type="NCBI Taxonomy" id="2571155"/>
    <lineage>
        <taxon>Bacteria</taxon>
        <taxon>Pseudomonadati</taxon>
        <taxon>Bacteroidota</taxon>
        <taxon>Sphingobacteriia</taxon>
        <taxon>Sphingobacteriales</taxon>
        <taxon>Sphingobacteriaceae</taxon>
        <taxon>Sphingobacterium</taxon>
    </lineage>
</organism>
<dbReference type="SUPFAM" id="SSF49785">
    <property type="entry name" value="Galactose-binding domain-like"/>
    <property type="match status" value="1"/>
</dbReference>
<dbReference type="EMBL" id="SUME01000001">
    <property type="protein sequence ID" value="TJZ63281.1"/>
    <property type="molecule type" value="Genomic_DNA"/>
</dbReference>
<dbReference type="Gene3D" id="2.60.120.260">
    <property type="entry name" value="Galactose-binding domain-like"/>
    <property type="match status" value="1"/>
</dbReference>
<proteinExistence type="predicted"/>
<name>A0A4U0P728_9SPHI</name>
<dbReference type="PROSITE" id="PS50022">
    <property type="entry name" value="FA58C_3"/>
    <property type="match status" value="1"/>
</dbReference>
<protein>
    <recommendedName>
        <fullName evidence="2">F5/8 type C domain-containing protein</fullName>
    </recommendedName>
</protein>
<feature type="chain" id="PRO_5020891617" description="F5/8 type C domain-containing protein" evidence="1">
    <location>
        <begin position="25"/>
        <end position="377"/>
    </location>
</feature>
<reference evidence="3 4" key="1">
    <citation type="submission" date="2019-04" db="EMBL/GenBank/DDBJ databases">
        <title>Sphingobacterium olei sp. nov., isolated from oil-contaminated soil.</title>
        <authorList>
            <person name="Liu B."/>
        </authorList>
    </citation>
    <scope>NUCLEOTIDE SEQUENCE [LARGE SCALE GENOMIC DNA]</scope>
    <source>
        <strain evidence="3 4">HAL-9</strain>
    </source>
</reference>
<dbReference type="InterPro" id="IPR008979">
    <property type="entry name" value="Galactose-bd-like_sf"/>
</dbReference>
<feature type="domain" description="F5/8 type C" evidence="2">
    <location>
        <begin position="230"/>
        <end position="377"/>
    </location>
</feature>
<keyword evidence="4" id="KW-1185">Reference proteome</keyword>
<dbReference type="InterPro" id="IPR000421">
    <property type="entry name" value="FA58C"/>
</dbReference>
<evidence type="ECO:0000313" key="4">
    <source>
        <dbReference type="Proteomes" id="UP000306808"/>
    </source>
</evidence>
<comment type="caution">
    <text evidence="3">The sequence shown here is derived from an EMBL/GenBank/DDBJ whole genome shotgun (WGS) entry which is preliminary data.</text>
</comment>
<evidence type="ECO:0000259" key="2">
    <source>
        <dbReference type="PROSITE" id="PS50022"/>
    </source>
</evidence>
<dbReference type="OrthoDB" id="1043438at2"/>
<dbReference type="Pfam" id="PF16389">
    <property type="entry name" value="DUF4998"/>
    <property type="match status" value="1"/>
</dbReference>
<dbReference type="Proteomes" id="UP000306808">
    <property type="component" value="Unassembled WGS sequence"/>
</dbReference>
<dbReference type="Pfam" id="PF00754">
    <property type="entry name" value="F5_F8_type_C"/>
    <property type="match status" value="1"/>
</dbReference>
<keyword evidence="1" id="KW-0732">Signal</keyword>
<evidence type="ECO:0000256" key="1">
    <source>
        <dbReference type="SAM" id="SignalP"/>
    </source>
</evidence>